<organism evidence="6 7">
    <name type="scientific">Paenibacillus yonginensis</name>
    <dbReference type="NCBI Taxonomy" id="1462996"/>
    <lineage>
        <taxon>Bacteria</taxon>
        <taxon>Bacillati</taxon>
        <taxon>Bacillota</taxon>
        <taxon>Bacilli</taxon>
        <taxon>Bacillales</taxon>
        <taxon>Paenibacillaceae</taxon>
        <taxon>Paenibacillus</taxon>
    </lineage>
</organism>
<proteinExistence type="predicted"/>
<keyword evidence="3" id="KW-0804">Transcription</keyword>
<dbReference type="KEGG" id="pyg:AWM70_14850"/>
<reference evidence="6 7" key="1">
    <citation type="submission" date="2016-01" db="EMBL/GenBank/DDBJ databases">
        <title>Complete Genome Sequence of Paenibacillus yonginensis DCY84, a novel Plant Growth-Promoting Bacteria with Elicitation of Induced Systemic Resistance.</title>
        <authorList>
            <person name="Kim Y.J."/>
            <person name="Yang D.C."/>
            <person name="Sukweenadhi J."/>
        </authorList>
    </citation>
    <scope>NUCLEOTIDE SEQUENCE [LARGE SCALE GENOMIC DNA]</scope>
    <source>
        <strain evidence="6 7">DCY84</strain>
    </source>
</reference>
<keyword evidence="7" id="KW-1185">Reference proteome</keyword>
<dbReference type="Gene3D" id="1.10.10.60">
    <property type="entry name" value="Homeodomain-like"/>
    <property type="match status" value="1"/>
</dbReference>
<dbReference type="InterPro" id="IPR050109">
    <property type="entry name" value="HTH-type_TetR-like_transc_reg"/>
</dbReference>
<dbReference type="InterPro" id="IPR036271">
    <property type="entry name" value="Tet_transcr_reg_TetR-rel_C_sf"/>
</dbReference>
<keyword evidence="2 4" id="KW-0238">DNA-binding</keyword>
<dbReference type="PANTHER" id="PTHR30055:SF148">
    <property type="entry name" value="TETR-FAMILY TRANSCRIPTIONAL REGULATOR"/>
    <property type="match status" value="1"/>
</dbReference>
<dbReference type="AlphaFoldDB" id="A0A1B1N2R0"/>
<sequence length="194" mass="21674">MTGKRGRPRSIETEKSILQASFELLLEMGFASVTIEKIAERAGVSKATIYKWWPNKAAVVMDGFLSGVSKRLPVPDTGSVYEDLLKHAAYVVSFLTSIEGKVLSEIIGEGQSDPTLAEAYQTRYFAPRRAEAKQIIARGIERGELNKEIDMDLFIDLIYGPFFYRLIMTGGELNEAYVHQIVNAAFYGIRTKTP</sequence>
<evidence type="ECO:0000256" key="4">
    <source>
        <dbReference type="PROSITE-ProRule" id="PRU00335"/>
    </source>
</evidence>
<dbReference type="PANTHER" id="PTHR30055">
    <property type="entry name" value="HTH-TYPE TRANSCRIPTIONAL REGULATOR RUTR"/>
    <property type="match status" value="1"/>
</dbReference>
<dbReference type="STRING" id="1462996.AWM70_14850"/>
<evidence type="ECO:0000313" key="6">
    <source>
        <dbReference type="EMBL" id="ANS75718.1"/>
    </source>
</evidence>
<accession>A0A1B1N2R0</accession>
<dbReference type="Pfam" id="PF00440">
    <property type="entry name" value="TetR_N"/>
    <property type="match status" value="1"/>
</dbReference>
<keyword evidence="1" id="KW-0805">Transcription regulation</keyword>
<dbReference type="SUPFAM" id="SSF46689">
    <property type="entry name" value="Homeodomain-like"/>
    <property type="match status" value="1"/>
</dbReference>
<dbReference type="OrthoDB" id="9796019at2"/>
<dbReference type="PROSITE" id="PS50977">
    <property type="entry name" value="HTH_TETR_2"/>
    <property type="match status" value="1"/>
</dbReference>
<evidence type="ECO:0000313" key="7">
    <source>
        <dbReference type="Proteomes" id="UP000092573"/>
    </source>
</evidence>
<dbReference type="Proteomes" id="UP000092573">
    <property type="component" value="Chromosome"/>
</dbReference>
<dbReference type="InterPro" id="IPR001647">
    <property type="entry name" value="HTH_TetR"/>
</dbReference>
<evidence type="ECO:0000259" key="5">
    <source>
        <dbReference type="PROSITE" id="PS50977"/>
    </source>
</evidence>
<feature type="domain" description="HTH tetR-type" evidence="5">
    <location>
        <begin position="11"/>
        <end position="71"/>
    </location>
</feature>
<dbReference type="InterPro" id="IPR009057">
    <property type="entry name" value="Homeodomain-like_sf"/>
</dbReference>
<feature type="DNA-binding region" description="H-T-H motif" evidence="4">
    <location>
        <begin position="34"/>
        <end position="53"/>
    </location>
</feature>
<dbReference type="SUPFAM" id="SSF48498">
    <property type="entry name" value="Tetracyclin repressor-like, C-terminal domain"/>
    <property type="match status" value="1"/>
</dbReference>
<dbReference type="GO" id="GO:0003700">
    <property type="term" value="F:DNA-binding transcription factor activity"/>
    <property type="evidence" value="ECO:0007669"/>
    <property type="project" value="TreeGrafter"/>
</dbReference>
<dbReference type="InterPro" id="IPR011075">
    <property type="entry name" value="TetR_C"/>
</dbReference>
<dbReference type="RefSeq" id="WP_068697700.1">
    <property type="nucleotide sequence ID" value="NZ_CP014167.1"/>
</dbReference>
<evidence type="ECO:0000256" key="1">
    <source>
        <dbReference type="ARBA" id="ARBA00023015"/>
    </source>
</evidence>
<name>A0A1B1N2R0_9BACL</name>
<evidence type="ECO:0000256" key="2">
    <source>
        <dbReference type="ARBA" id="ARBA00023125"/>
    </source>
</evidence>
<dbReference type="Pfam" id="PF16859">
    <property type="entry name" value="TetR_C_11"/>
    <property type="match status" value="1"/>
</dbReference>
<protein>
    <submittedName>
        <fullName evidence="6">TetR family transcriptional regulator</fullName>
    </submittedName>
</protein>
<evidence type="ECO:0000256" key="3">
    <source>
        <dbReference type="ARBA" id="ARBA00023163"/>
    </source>
</evidence>
<dbReference type="GO" id="GO:0000976">
    <property type="term" value="F:transcription cis-regulatory region binding"/>
    <property type="evidence" value="ECO:0007669"/>
    <property type="project" value="TreeGrafter"/>
</dbReference>
<dbReference type="EMBL" id="CP014167">
    <property type="protein sequence ID" value="ANS75718.1"/>
    <property type="molecule type" value="Genomic_DNA"/>
</dbReference>
<gene>
    <name evidence="6" type="ORF">AWM70_14850</name>
</gene>
<dbReference type="PRINTS" id="PR00455">
    <property type="entry name" value="HTHTETR"/>
</dbReference>
<dbReference type="Gene3D" id="1.10.357.10">
    <property type="entry name" value="Tetracycline Repressor, domain 2"/>
    <property type="match status" value="1"/>
</dbReference>